<feature type="compositionally biased region" description="Basic and acidic residues" evidence="1">
    <location>
        <begin position="189"/>
        <end position="202"/>
    </location>
</feature>
<proteinExistence type="predicted"/>
<dbReference type="OrthoDB" id="192247at2759"/>
<dbReference type="GO" id="GO:0070842">
    <property type="term" value="P:aggresome assembly"/>
    <property type="evidence" value="ECO:0007669"/>
    <property type="project" value="TreeGrafter"/>
</dbReference>
<dbReference type="GO" id="GO:0006513">
    <property type="term" value="P:protein monoubiquitination"/>
    <property type="evidence" value="ECO:0007669"/>
    <property type="project" value="TreeGrafter"/>
</dbReference>
<feature type="compositionally biased region" description="Polar residues" evidence="1">
    <location>
        <begin position="173"/>
        <end position="188"/>
    </location>
</feature>
<dbReference type="GO" id="GO:0031625">
    <property type="term" value="F:ubiquitin protein ligase binding"/>
    <property type="evidence" value="ECO:0007669"/>
    <property type="project" value="TreeGrafter"/>
</dbReference>
<dbReference type="PANTHER" id="PTHR36754:SF2">
    <property type="entry name" value="E3 UBIQUITIN-PROTEIN LIGASE TRIM37"/>
    <property type="match status" value="1"/>
</dbReference>
<feature type="region of interest" description="Disordered" evidence="1">
    <location>
        <begin position="119"/>
        <end position="232"/>
    </location>
</feature>
<dbReference type="GO" id="GO:0051865">
    <property type="term" value="P:protein autoubiquitination"/>
    <property type="evidence" value="ECO:0007669"/>
    <property type="project" value="TreeGrafter"/>
</dbReference>
<name>A0A2G8KUQ0_STIJA</name>
<dbReference type="STRING" id="307972.A0A2G8KUQ0"/>
<evidence type="ECO:0000256" key="1">
    <source>
        <dbReference type="SAM" id="MobiDB-lite"/>
    </source>
</evidence>
<dbReference type="InterPro" id="IPR053003">
    <property type="entry name" value="TRIM_RBCC_E3_ubiq-ligases"/>
</dbReference>
<feature type="compositionally biased region" description="Low complexity" evidence="1">
    <location>
        <begin position="134"/>
        <end position="144"/>
    </location>
</feature>
<dbReference type="AlphaFoldDB" id="A0A2G8KUQ0"/>
<dbReference type="Proteomes" id="UP000230750">
    <property type="component" value="Unassembled WGS sequence"/>
</dbReference>
<gene>
    <name evidence="2" type="ORF">BSL78_11460</name>
</gene>
<reference evidence="2 3" key="1">
    <citation type="journal article" date="2017" name="PLoS Biol.">
        <title>The sea cucumber genome provides insights into morphological evolution and visceral regeneration.</title>
        <authorList>
            <person name="Zhang X."/>
            <person name="Sun L."/>
            <person name="Yuan J."/>
            <person name="Sun Y."/>
            <person name="Gao Y."/>
            <person name="Zhang L."/>
            <person name="Li S."/>
            <person name="Dai H."/>
            <person name="Hamel J.F."/>
            <person name="Liu C."/>
            <person name="Yu Y."/>
            <person name="Liu S."/>
            <person name="Lin W."/>
            <person name="Guo K."/>
            <person name="Jin S."/>
            <person name="Xu P."/>
            <person name="Storey K.B."/>
            <person name="Huan P."/>
            <person name="Zhang T."/>
            <person name="Zhou Y."/>
            <person name="Zhang J."/>
            <person name="Lin C."/>
            <person name="Li X."/>
            <person name="Xing L."/>
            <person name="Huo D."/>
            <person name="Sun M."/>
            <person name="Wang L."/>
            <person name="Mercier A."/>
            <person name="Li F."/>
            <person name="Yang H."/>
            <person name="Xiang J."/>
        </authorList>
    </citation>
    <scope>NUCLEOTIDE SEQUENCE [LARGE SCALE GENOMIC DNA]</scope>
    <source>
        <strain evidence="2">Shaxun</strain>
        <tissue evidence="2">Muscle</tissue>
    </source>
</reference>
<dbReference type="GO" id="GO:0005164">
    <property type="term" value="F:tumor necrosis factor receptor binding"/>
    <property type="evidence" value="ECO:0007669"/>
    <property type="project" value="TreeGrafter"/>
</dbReference>
<keyword evidence="3" id="KW-1185">Reference proteome</keyword>
<dbReference type="GO" id="GO:0061630">
    <property type="term" value="F:ubiquitin protein ligase activity"/>
    <property type="evidence" value="ECO:0007669"/>
    <property type="project" value="TreeGrafter"/>
</dbReference>
<evidence type="ECO:0000313" key="2">
    <source>
        <dbReference type="EMBL" id="PIK51650.1"/>
    </source>
</evidence>
<dbReference type="GO" id="GO:0016235">
    <property type="term" value="C:aggresome"/>
    <property type="evidence" value="ECO:0007669"/>
    <property type="project" value="TreeGrafter"/>
</dbReference>
<feature type="region of interest" description="Disordered" evidence="1">
    <location>
        <begin position="80"/>
        <end position="104"/>
    </location>
</feature>
<organism evidence="2 3">
    <name type="scientific">Stichopus japonicus</name>
    <name type="common">Sea cucumber</name>
    <dbReference type="NCBI Taxonomy" id="307972"/>
    <lineage>
        <taxon>Eukaryota</taxon>
        <taxon>Metazoa</taxon>
        <taxon>Echinodermata</taxon>
        <taxon>Eleutherozoa</taxon>
        <taxon>Echinozoa</taxon>
        <taxon>Holothuroidea</taxon>
        <taxon>Aspidochirotacea</taxon>
        <taxon>Aspidochirotida</taxon>
        <taxon>Stichopodidae</taxon>
        <taxon>Apostichopus</taxon>
    </lineage>
</organism>
<comment type="caution">
    <text evidence="2">The sequence shown here is derived from an EMBL/GenBank/DDBJ whole genome shotgun (WGS) entry which is preliminary data.</text>
</comment>
<dbReference type="PANTHER" id="PTHR36754">
    <property type="entry name" value="E3 UBIQUITIN-PROTEIN LIGASE TRIM37"/>
    <property type="match status" value="1"/>
</dbReference>
<dbReference type="EMBL" id="MRZV01000362">
    <property type="protein sequence ID" value="PIK51650.1"/>
    <property type="molecule type" value="Genomic_DNA"/>
</dbReference>
<sequence length="232" mass="25785">MKESVKLCRFKTSLEGLLQFLFITTEVILIEKSISWVRPPTFYQKCRDQLWYINQLETTQRQYMSLNTDLKERLTIELSRNQLPPGSSSDVDRDGQQSQDQENARAKIVHASIAMVTGSDSFAKSTRQEESEDSSSSSSSSSSCSEDEDGQKGGHLEEVPISGENDIDEESMSLENNIEQGASWSSGDTNRKSEVCYRHSGDMSHLGPSDDMSPLLVGTHPPPVQGPLDTTD</sequence>
<dbReference type="GO" id="GO:0005778">
    <property type="term" value="C:peroxisomal membrane"/>
    <property type="evidence" value="ECO:0007669"/>
    <property type="project" value="TreeGrafter"/>
</dbReference>
<protein>
    <submittedName>
        <fullName evidence="2">Uncharacterized protein</fullName>
    </submittedName>
</protein>
<accession>A0A2G8KUQ0</accession>
<feature type="compositionally biased region" description="Polar residues" evidence="1">
    <location>
        <begin position="80"/>
        <end position="89"/>
    </location>
</feature>
<evidence type="ECO:0000313" key="3">
    <source>
        <dbReference type="Proteomes" id="UP000230750"/>
    </source>
</evidence>